<gene>
    <name evidence="2" type="ORF">AFUS01_LOCUS14636</name>
</gene>
<reference evidence="2" key="1">
    <citation type="submission" date="2021-06" db="EMBL/GenBank/DDBJ databases">
        <authorList>
            <person name="Hodson N. C."/>
            <person name="Mongue J. A."/>
            <person name="Jaron S. K."/>
        </authorList>
    </citation>
    <scope>NUCLEOTIDE SEQUENCE</scope>
</reference>
<dbReference type="Proteomes" id="UP000708208">
    <property type="component" value="Unassembled WGS sequence"/>
</dbReference>
<accession>A0A8J2NYY6</accession>
<keyword evidence="3" id="KW-1185">Reference proteome</keyword>
<proteinExistence type="predicted"/>
<evidence type="ECO:0000313" key="2">
    <source>
        <dbReference type="EMBL" id="CAG7725689.1"/>
    </source>
</evidence>
<protein>
    <submittedName>
        <fullName evidence="2">Uncharacterized protein</fullName>
    </submittedName>
</protein>
<dbReference type="EMBL" id="CAJVCH010125617">
    <property type="protein sequence ID" value="CAG7725689.1"/>
    <property type="molecule type" value="Genomic_DNA"/>
</dbReference>
<name>A0A8J2NYY6_9HEXA</name>
<evidence type="ECO:0000256" key="1">
    <source>
        <dbReference type="SAM" id="MobiDB-lite"/>
    </source>
</evidence>
<comment type="caution">
    <text evidence="2">The sequence shown here is derived from an EMBL/GenBank/DDBJ whole genome shotgun (WGS) entry which is preliminary data.</text>
</comment>
<organism evidence="2 3">
    <name type="scientific">Allacma fusca</name>
    <dbReference type="NCBI Taxonomy" id="39272"/>
    <lineage>
        <taxon>Eukaryota</taxon>
        <taxon>Metazoa</taxon>
        <taxon>Ecdysozoa</taxon>
        <taxon>Arthropoda</taxon>
        <taxon>Hexapoda</taxon>
        <taxon>Collembola</taxon>
        <taxon>Symphypleona</taxon>
        <taxon>Sminthuridae</taxon>
        <taxon>Allacma</taxon>
    </lineage>
</organism>
<dbReference type="AlphaFoldDB" id="A0A8J2NYY6"/>
<evidence type="ECO:0000313" key="3">
    <source>
        <dbReference type="Proteomes" id="UP000708208"/>
    </source>
</evidence>
<sequence length="160" mass="18063">MGSAGHNIISDDSEMNNGCNEVDQPMSRAALAESLSNIVDASCSDEITRQIEADRTESSIHQEKSLETVDIISDEEKQADYSEHISNYTLELTKNDSMELVNNLRSHNQYISSNLKYQSIQTKLNQKFLSIVAEYYLSFWNQVVLLDMTFKVVSQALTSL</sequence>
<feature type="region of interest" description="Disordered" evidence="1">
    <location>
        <begin position="1"/>
        <end position="22"/>
    </location>
</feature>